<accession>A0ABT7URX0</accession>
<organism evidence="2 3">
    <name type="scientific">Allofournierella massiliensis</name>
    <dbReference type="NCBI Taxonomy" id="1650663"/>
    <lineage>
        <taxon>Bacteria</taxon>
        <taxon>Bacillati</taxon>
        <taxon>Bacillota</taxon>
        <taxon>Clostridia</taxon>
        <taxon>Eubacteriales</taxon>
        <taxon>Oscillospiraceae</taxon>
        <taxon>Allofournierella</taxon>
    </lineage>
</organism>
<protein>
    <recommendedName>
        <fullName evidence="4">DUF3298 domain-containing protein</fullName>
    </recommendedName>
</protein>
<reference evidence="2 3" key="1">
    <citation type="submission" date="2023-06" db="EMBL/GenBank/DDBJ databases">
        <title>Identification and characterization of horizontal gene transfer across gut microbiota members of farm animals based on homology search.</title>
        <authorList>
            <person name="Schwarzerova J."/>
            <person name="Nykrynova M."/>
            <person name="Jureckova K."/>
            <person name="Cejkova D."/>
            <person name="Rychlik I."/>
        </authorList>
    </citation>
    <scope>NUCLEOTIDE SEQUENCE [LARGE SCALE GENOMIC DNA]</scope>
    <source>
        <strain evidence="2 3">ET340</strain>
    </source>
</reference>
<dbReference type="EMBL" id="JAUDCL010000017">
    <property type="protein sequence ID" value="MDM8201622.1"/>
    <property type="molecule type" value="Genomic_DNA"/>
</dbReference>
<keyword evidence="3" id="KW-1185">Reference proteome</keyword>
<gene>
    <name evidence="2" type="ORF">QUW08_10030</name>
</gene>
<evidence type="ECO:0000256" key="1">
    <source>
        <dbReference type="SAM" id="MobiDB-lite"/>
    </source>
</evidence>
<comment type="caution">
    <text evidence="2">The sequence shown here is derived from an EMBL/GenBank/DDBJ whole genome shotgun (WGS) entry which is preliminary data.</text>
</comment>
<reference evidence="2 3" key="3">
    <citation type="submission" date="2023-06" db="EMBL/GenBank/DDBJ databases">
        <authorList>
            <person name="Zeman M."/>
            <person name="Kubasova T."/>
            <person name="Jahodarova E."/>
            <person name="Nykrynova M."/>
            <person name="Rychlik I."/>
        </authorList>
    </citation>
    <scope>NUCLEOTIDE SEQUENCE [LARGE SCALE GENOMIC DNA]</scope>
    <source>
        <strain evidence="2 3">ET340</strain>
    </source>
</reference>
<dbReference type="Proteomes" id="UP001529380">
    <property type="component" value="Unassembled WGS sequence"/>
</dbReference>
<evidence type="ECO:0000313" key="2">
    <source>
        <dbReference type="EMBL" id="MDM8201622.1"/>
    </source>
</evidence>
<feature type="region of interest" description="Disordered" evidence="1">
    <location>
        <begin position="1"/>
        <end position="23"/>
    </location>
</feature>
<evidence type="ECO:0000313" key="3">
    <source>
        <dbReference type="Proteomes" id="UP001529380"/>
    </source>
</evidence>
<evidence type="ECO:0008006" key="4">
    <source>
        <dbReference type="Google" id="ProtNLM"/>
    </source>
</evidence>
<name>A0ABT7URX0_9FIRM</name>
<reference evidence="3" key="2">
    <citation type="submission" date="2023-06" db="EMBL/GenBank/DDBJ databases">
        <title>Identification and characterization of horizontal gene transfer across gut microbiota members of farm animals based on homology search.</title>
        <authorList>
            <person name="Zeman M."/>
            <person name="Kubasova T."/>
            <person name="Jahodarova E."/>
            <person name="Nykrynova M."/>
            <person name="Rychlik I."/>
        </authorList>
    </citation>
    <scope>NUCLEOTIDE SEQUENCE [LARGE SCALE GENOMIC DNA]</scope>
    <source>
        <strain evidence="3">ET340</strain>
    </source>
</reference>
<sequence>MPKKQTKPKAARGLPRRGAAKRPKPGALRANLAFGLLTVFILAAGGASSAWAASRIVNPAGQRGSFAALPVYNVIGQRTDRLEFWPRARYHDLARSNGSQESFSPQLALDATGFQELLLNMMGSCAPVLSLSGREEANSEEVTCYTYYAGNIACRFYDDVPVVLLCDSTSEYPVYQGVLNVSTGRGSSADQLCYTALITPDESMTPATEEQYQQAYQTILEHLMLLVGDTSNTPYYTYGPLADVLYTFIDQFPNAAGAPDMPAWESFSEAAAPSVENTLNLFEQWFFIQADVENDISPWEKLGMAEPDRSKPEEVERFLQEYFRMVYLIDLQILRQDDCYLVLFQNDINVLGFYYDPLLKAYTGFGIQ</sequence>
<proteinExistence type="predicted"/>
<dbReference type="RefSeq" id="WP_289600133.1">
    <property type="nucleotide sequence ID" value="NZ_JAUDCL010000017.1"/>
</dbReference>